<dbReference type="NCBIfam" id="TIGR02122">
    <property type="entry name" value="TRAP_TAXI"/>
    <property type="match status" value="1"/>
</dbReference>
<dbReference type="AlphaFoldDB" id="A0A8J6J913"/>
<evidence type="ECO:0000256" key="1">
    <source>
        <dbReference type="SAM" id="MobiDB-lite"/>
    </source>
</evidence>
<dbReference type="PANTHER" id="PTHR42941">
    <property type="entry name" value="SLL1037 PROTEIN"/>
    <property type="match status" value="1"/>
</dbReference>
<keyword evidence="4" id="KW-1185">Reference proteome</keyword>
<dbReference type="RefSeq" id="WP_186852380.1">
    <property type="nucleotide sequence ID" value="NZ_JACOPO010000002.1"/>
</dbReference>
<dbReference type="Gene3D" id="3.40.190.10">
    <property type="entry name" value="Periplasmic binding protein-like II"/>
    <property type="match status" value="2"/>
</dbReference>
<protein>
    <submittedName>
        <fullName evidence="3">TAXI family TRAP transporter solute-binding subunit</fullName>
    </submittedName>
</protein>
<keyword evidence="2" id="KW-0732">Signal</keyword>
<feature type="compositionally biased region" description="Low complexity" evidence="1">
    <location>
        <begin position="33"/>
        <end position="52"/>
    </location>
</feature>
<evidence type="ECO:0000313" key="4">
    <source>
        <dbReference type="Proteomes" id="UP000628736"/>
    </source>
</evidence>
<feature type="signal peptide" evidence="2">
    <location>
        <begin position="1"/>
        <end position="22"/>
    </location>
</feature>
<dbReference type="Pfam" id="PF16868">
    <property type="entry name" value="NMT1_3"/>
    <property type="match status" value="1"/>
</dbReference>
<feature type="region of interest" description="Disordered" evidence="1">
    <location>
        <begin position="27"/>
        <end position="57"/>
    </location>
</feature>
<gene>
    <name evidence="3" type="ORF">H8S11_04845</name>
</gene>
<comment type="caution">
    <text evidence="3">The sequence shown here is derived from an EMBL/GenBank/DDBJ whole genome shotgun (WGS) entry which is preliminary data.</text>
</comment>
<sequence length="343" mass="35183">MKRTKQAIGILLSAAMMLAMLAGCGGKPSTSQGGRDNSSGAASGSNSPSRGNVMMTFGTGDTGGSLYPAGAALSQLWTNSVQGVKCNTQTSTGSFQNVQDVASGEVDVAVATADVVLNGYNGVEPFTSALENVRVIGAVYTSVSSGVALKESGLEYVHDLLGKRVAVGPAASATENSCLDAFEVMGISAENTSLENLGLGDGADSVGDGIIDAAFGFAGLPIGGQLNLAATKDIVVLNYTQEEIDDILAGNEAYIQSTIPAGTYTGQDYDTLTFGVKCLVIVSADLDESLVYDMCKTMNENSADLAAGNAILSEMTDSSFLCTNMPIPLHPGAEKYYAEQGLI</sequence>
<proteinExistence type="predicted"/>
<dbReference type="SUPFAM" id="SSF53850">
    <property type="entry name" value="Periplasmic binding protein-like II"/>
    <property type="match status" value="1"/>
</dbReference>
<feature type="chain" id="PRO_5038365101" evidence="2">
    <location>
        <begin position="23"/>
        <end position="343"/>
    </location>
</feature>
<dbReference type="InterPro" id="IPR011852">
    <property type="entry name" value="TRAP_TAXI"/>
</dbReference>
<accession>A0A8J6J913</accession>
<name>A0A8J6J913_9FIRM</name>
<organism evidence="3 4">
    <name type="scientific">Flintibacter hominis</name>
    <dbReference type="NCBI Taxonomy" id="2763048"/>
    <lineage>
        <taxon>Bacteria</taxon>
        <taxon>Bacillati</taxon>
        <taxon>Bacillota</taxon>
        <taxon>Clostridia</taxon>
        <taxon>Eubacteriales</taxon>
        <taxon>Flintibacter</taxon>
    </lineage>
</organism>
<evidence type="ECO:0000256" key="2">
    <source>
        <dbReference type="SAM" id="SignalP"/>
    </source>
</evidence>
<dbReference type="Proteomes" id="UP000628736">
    <property type="component" value="Unassembled WGS sequence"/>
</dbReference>
<reference evidence="3" key="1">
    <citation type="submission" date="2020-08" db="EMBL/GenBank/DDBJ databases">
        <title>Genome public.</title>
        <authorList>
            <person name="Liu C."/>
            <person name="Sun Q."/>
        </authorList>
    </citation>
    <scope>NUCLEOTIDE SEQUENCE</scope>
    <source>
        <strain evidence="3">NSJ-23</strain>
    </source>
</reference>
<dbReference type="PROSITE" id="PS51257">
    <property type="entry name" value="PROKAR_LIPOPROTEIN"/>
    <property type="match status" value="1"/>
</dbReference>
<dbReference type="PANTHER" id="PTHR42941:SF1">
    <property type="entry name" value="SLL1037 PROTEIN"/>
    <property type="match status" value="1"/>
</dbReference>
<evidence type="ECO:0000313" key="3">
    <source>
        <dbReference type="EMBL" id="MBC5722143.1"/>
    </source>
</evidence>
<dbReference type="EMBL" id="JACOPO010000002">
    <property type="protein sequence ID" value="MBC5722143.1"/>
    <property type="molecule type" value="Genomic_DNA"/>
</dbReference>
<dbReference type="CDD" id="cd13520">
    <property type="entry name" value="PBP2_TAXI_TRAP"/>
    <property type="match status" value="1"/>
</dbReference>